<keyword evidence="1 2" id="KW-0732">Signal</keyword>
<feature type="chain" id="PRO_5015707286" evidence="2">
    <location>
        <begin position="26"/>
        <end position="209"/>
    </location>
</feature>
<dbReference type="PANTHER" id="PTHR35869:SF1">
    <property type="entry name" value="OUTER-MEMBRANE LIPOPROTEIN CARRIER PROTEIN"/>
    <property type="match status" value="1"/>
</dbReference>
<protein>
    <submittedName>
        <fullName evidence="3">Cell envelope biogenesis protein LolA</fullName>
    </submittedName>
</protein>
<evidence type="ECO:0000256" key="2">
    <source>
        <dbReference type="SAM" id="SignalP"/>
    </source>
</evidence>
<accession>A0A2U2CI22</accession>
<dbReference type="Proteomes" id="UP000244940">
    <property type="component" value="Unassembled WGS sequence"/>
</dbReference>
<evidence type="ECO:0000313" key="3">
    <source>
        <dbReference type="EMBL" id="PWE31528.1"/>
    </source>
</evidence>
<comment type="caution">
    <text evidence="3">The sequence shown here is derived from an EMBL/GenBank/DDBJ whole genome shotgun (WGS) entry which is preliminary data.</text>
</comment>
<name>A0A2U2CI22_9RHOB</name>
<dbReference type="GeneID" id="94363351"/>
<organism evidence="3 4">
    <name type="scientific">Pararhodobacter marinus</name>
    <dbReference type="NCBI Taxonomy" id="2184063"/>
    <lineage>
        <taxon>Bacteria</taxon>
        <taxon>Pseudomonadati</taxon>
        <taxon>Pseudomonadota</taxon>
        <taxon>Alphaproteobacteria</taxon>
        <taxon>Rhodobacterales</taxon>
        <taxon>Paracoccaceae</taxon>
        <taxon>Pararhodobacter</taxon>
    </lineage>
</organism>
<evidence type="ECO:0000256" key="1">
    <source>
        <dbReference type="ARBA" id="ARBA00022729"/>
    </source>
</evidence>
<dbReference type="RefSeq" id="WP_109531329.1">
    <property type="nucleotide sequence ID" value="NZ_CAXPUO010000052.1"/>
</dbReference>
<sequence>MKRRTLLASMGAAALAALPPTLGVAQNAPISLDEISRYFNSFRTAQADFTQVNPDGSISTGRLMIHRPGRVRFEYDAPDRSLVLAAGGSVNIFDARSNTEPSSYPLSRTPLNLILDDTVNLSRERMVVEHYADGPTTVVVAQDPQHPEYGSIRLVFSADPTELRQWVVTDDTGRETTVILGTLRTGVSLGAMLFSIDLEMQRRGLRSNR</sequence>
<evidence type="ECO:0000313" key="4">
    <source>
        <dbReference type="Proteomes" id="UP000244940"/>
    </source>
</evidence>
<feature type="signal peptide" evidence="2">
    <location>
        <begin position="1"/>
        <end position="25"/>
    </location>
</feature>
<dbReference type="CDD" id="cd16325">
    <property type="entry name" value="LolA"/>
    <property type="match status" value="1"/>
</dbReference>
<proteinExistence type="predicted"/>
<reference evidence="3 4" key="1">
    <citation type="submission" date="2018-05" db="EMBL/GenBank/DDBJ databases">
        <title>Pararhodobacter marina sp. nov., isolated from deep-sea water of the Indian Ocean.</title>
        <authorList>
            <person name="Lai Q.Sr."/>
            <person name="Liu X."/>
            <person name="Shao Z."/>
        </authorList>
    </citation>
    <scope>NUCLEOTIDE SEQUENCE [LARGE SCALE GENOMIC DNA]</scope>
    <source>
        <strain evidence="3 4">CIC4N-9</strain>
    </source>
</reference>
<dbReference type="AlphaFoldDB" id="A0A2U2CI22"/>
<dbReference type="Pfam" id="PF03548">
    <property type="entry name" value="LolA"/>
    <property type="match status" value="1"/>
</dbReference>
<dbReference type="EMBL" id="QEYD01000001">
    <property type="protein sequence ID" value="PWE31528.1"/>
    <property type="molecule type" value="Genomic_DNA"/>
</dbReference>
<keyword evidence="4" id="KW-1185">Reference proteome</keyword>
<dbReference type="OrthoDB" id="9800501at2"/>
<dbReference type="PANTHER" id="PTHR35869">
    <property type="entry name" value="OUTER-MEMBRANE LIPOPROTEIN CARRIER PROTEIN"/>
    <property type="match status" value="1"/>
</dbReference>
<dbReference type="InterPro" id="IPR004564">
    <property type="entry name" value="OM_lipoprot_carrier_LolA-like"/>
</dbReference>
<dbReference type="SUPFAM" id="SSF89392">
    <property type="entry name" value="Prokaryotic lipoproteins and lipoprotein localization factors"/>
    <property type="match status" value="1"/>
</dbReference>
<gene>
    <name evidence="3" type="ORF">C4N9_00470</name>
</gene>
<dbReference type="Gene3D" id="2.50.20.10">
    <property type="entry name" value="Lipoprotein localisation LolA/LolB/LppX"/>
    <property type="match status" value="1"/>
</dbReference>
<dbReference type="InterPro" id="IPR029046">
    <property type="entry name" value="LolA/LolB/LppX"/>
</dbReference>